<dbReference type="AlphaFoldDB" id="A0A835YMW8"/>
<dbReference type="GO" id="GO:0060271">
    <property type="term" value="P:cilium assembly"/>
    <property type="evidence" value="ECO:0007669"/>
    <property type="project" value="TreeGrafter"/>
</dbReference>
<dbReference type="GO" id="GO:0030991">
    <property type="term" value="C:intraciliary transport particle A"/>
    <property type="evidence" value="ECO:0007669"/>
    <property type="project" value="TreeGrafter"/>
</dbReference>
<proteinExistence type="predicted"/>
<gene>
    <name evidence="1" type="ORF">JKP88DRAFT_331557</name>
</gene>
<keyword evidence="2" id="KW-1185">Reference proteome</keyword>
<name>A0A835YMW8_9STRA</name>
<organism evidence="1 2">
    <name type="scientific">Tribonema minus</name>
    <dbReference type="NCBI Taxonomy" id="303371"/>
    <lineage>
        <taxon>Eukaryota</taxon>
        <taxon>Sar</taxon>
        <taxon>Stramenopiles</taxon>
        <taxon>Ochrophyta</taxon>
        <taxon>PX clade</taxon>
        <taxon>Xanthophyceae</taxon>
        <taxon>Tribonematales</taxon>
        <taxon>Tribonemataceae</taxon>
        <taxon>Tribonema</taxon>
    </lineage>
</organism>
<protein>
    <submittedName>
        <fullName evidence="1">Uncharacterized protein</fullName>
    </submittedName>
</protein>
<dbReference type="OrthoDB" id="10250638at2759"/>
<evidence type="ECO:0000313" key="2">
    <source>
        <dbReference type="Proteomes" id="UP000664859"/>
    </source>
</evidence>
<dbReference type="PANTHER" id="PTHR14920">
    <property type="entry name" value="OSMOTIC AVOIDANCE ABNORMAL PROTEIN 1/WD REPEAT MEMBRANE PROTEIN"/>
    <property type="match status" value="1"/>
</dbReference>
<evidence type="ECO:0000313" key="1">
    <source>
        <dbReference type="EMBL" id="KAG5177741.1"/>
    </source>
</evidence>
<dbReference type="EMBL" id="JAFCMP010000522">
    <property type="protein sequence ID" value="KAG5177741.1"/>
    <property type="molecule type" value="Genomic_DNA"/>
</dbReference>
<reference evidence="1" key="1">
    <citation type="submission" date="2021-02" db="EMBL/GenBank/DDBJ databases">
        <title>First Annotated Genome of the Yellow-green Alga Tribonema minus.</title>
        <authorList>
            <person name="Mahan K.M."/>
        </authorList>
    </citation>
    <scope>NUCLEOTIDE SEQUENCE</scope>
    <source>
        <strain evidence="1">UTEX B ZZ1240</strain>
    </source>
</reference>
<dbReference type="InterPro" id="IPR040379">
    <property type="entry name" value="WDR19/dyf-2"/>
</dbReference>
<dbReference type="PANTHER" id="PTHR14920:SF0">
    <property type="entry name" value="WD REPEAT DOMAIN 19"/>
    <property type="match status" value="1"/>
</dbReference>
<accession>A0A835YMW8</accession>
<sequence>MVQAAATNTLVDGGSSGSTATAAAADEANAAGLRAALCGALAAAVRVGGGGASGGPAAVPIALKPRHRDARVEAAARMYRLGEAGMVSAAAAAAAAAVAAAVHRVRLQRLRTTSRAAAGAAAVGARACCSRLTALHIHAYWGIDIRRPDACAHLQIASEELRCMVRSCRVLNKSWCDAQRAFATQVRSLEHAAAAEDWRLLAGEVAALFADYGLAQELMMGSAHPLAALDMRSNLVHWEQALKLAAERGAGAANRGCGSSDATAAGAPSRLTIYPPPSSLLRLRGRSALHTGSSSSSFVTRATRRMFQQVLAGLDVGAATAAAAAGSTAVGAAEAVQLRATCAAGVARCTLRFGDVQSSVALAWAAAADDSGGGGGGGSYGVRLLRECAAILEDICQPAEAAVLGARCFASRAPLTCTRRCATAAAAAAPPPPQPERTFAVVRATVSAGGAETISRYCVAAGDWGNVIEFLLMVWTHGQMAAFVGVRARGGGGGGVGGGGGGASAGGALPPADALRVADACAWPGAVIRGLGAGGGTTRRSGSTTARSSCCCSAARRRSRRRCTWSGVRATICSRTPS</sequence>
<dbReference type="GO" id="GO:0035721">
    <property type="term" value="P:intraciliary retrograde transport"/>
    <property type="evidence" value="ECO:0007669"/>
    <property type="project" value="InterPro"/>
</dbReference>
<dbReference type="Proteomes" id="UP000664859">
    <property type="component" value="Unassembled WGS sequence"/>
</dbReference>
<dbReference type="GO" id="GO:0005929">
    <property type="term" value="C:cilium"/>
    <property type="evidence" value="ECO:0007669"/>
    <property type="project" value="TreeGrafter"/>
</dbReference>
<comment type="caution">
    <text evidence="1">The sequence shown here is derived from an EMBL/GenBank/DDBJ whole genome shotgun (WGS) entry which is preliminary data.</text>
</comment>